<accession>A0A0R1SJE8</accession>
<dbReference type="STRING" id="1423815.FC27_GL001204"/>
<dbReference type="OrthoDB" id="2259104at2"/>
<organism evidence="2 3">
    <name type="scientific">Companilactobacillus versmoldensis DSM 14857 = KCTC 3814</name>
    <dbReference type="NCBI Taxonomy" id="1423815"/>
    <lineage>
        <taxon>Bacteria</taxon>
        <taxon>Bacillati</taxon>
        <taxon>Bacillota</taxon>
        <taxon>Bacilli</taxon>
        <taxon>Lactobacillales</taxon>
        <taxon>Lactobacillaceae</taxon>
        <taxon>Companilactobacillus</taxon>
    </lineage>
</organism>
<feature type="compositionally biased region" description="Low complexity" evidence="1">
    <location>
        <begin position="29"/>
        <end position="46"/>
    </location>
</feature>
<evidence type="ECO:0000256" key="1">
    <source>
        <dbReference type="SAM" id="MobiDB-lite"/>
    </source>
</evidence>
<sequence length="508" mass="58633">MSFFDRNKKSGDNKRSRSTENTDGSQGTPQFSSVPPFPQQQPDVDPNINSTPIQPDQQATPMNGQNMNPPIDNNDQNQMQMPQNQPQATDRDFVASDSVQSDGPEMNGYYYEEQAVPEKDNQDWVGTQADLEGIINQENDVKKQLRYQLLSSRSYYNYVLRSLGKDQDNARTETNDQIAKINESLKKWFGSSEMANEIFLDPNRNYFIFSDHLETDPDEGERQMWTKLTQTFNDHGFLANTITVSYDDLANQTWADYQNSDLVNPNSYLLNMYNDLQGRNQNMPITAAEIPFQEDYKVEHDKEKNVDKIYDDDNLIMEVARNGHGQLKVIRHYDDRKLLSRDIFDVNGVNSATQFYDPQNPNRVIRENFYRQDGTLVLIKNYTDEEPFIQLFSRGNVLISTFKSDEELIFWWLKNQALRNMQATIFVSIDSAFYKKLLDLRKYSIEIIPIVMTQDQNASIVTDLLNGTDKITAVFAGNDNVNGYLNKNAKVDMDISTLEDVETPIYKH</sequence>
<dbReference type="EMBL" id="AZFA01000024">
    <property type="protein sequence ID" value="KRL65912.1"/>
    <property type="molecule type" value="Genomic_DNA"/>
</dbReference>
<keyword evidence="3" id="KW-1185">Reference proteome</keyword>
<dbReference type="AlphaFoldDB" id="A0A0R1SJE8"/>
<feature type="compositionally biased region" description="Basic and acidic residues" evidence="1">
    <location>
        <begin position="1"/>
        <end position="20"/>
    </location>
</feature>
<feature type="compositionally biased region" description="Low complexity" evidence="1">
    <location>
        <begin position="65"/>
        <end position="87"/>
    </location>
</feature>
<feature type="compositionally biased region" description="Polar residues" evidence="1">
    <location>
        <begin position="47"/>
        <end position="64"/>
    </location>
</feature>
<feature type="region of interest" description="Disordered" evidence="1">
    <location>
        <begin position="1"/>
        <end position="91"/>
    </location>
</feature>
<dbReference type="RefSeq" id="WP_010625112.1">
    <property type="nucleotide sequence ID" value="NZ_AZFA01000024.1"/>
</dbReference>
<dbReference type="eggNOG" id="COG1196">
    <property type="taxonomic scope" value="Bacteria"/>
</dbReference>
<proteinExistence type="predicted"/>
<protein>
    <submittedName>
        <fullName evidence="2">Uncharacterized protein</fullName>
    </submittedName>
</protein>
<evidence type="ECO:0000313" key="3">
    <source>
        <dbReference type="Proteomes" id="UP000051647"/>
    </source>
</evidence>
<dbReference type="Proteomes" id="UP000051647">
    <property type="component" value="Unassembled WGS sequence"/>
</dbReference>
<evidence type="ECO:0000313" key="2">
    <source>
        <dbReference type="EMBL" id="KRL65912.1"/>
    </source>
</evidence>
<dbReference type="PATRIC" id="fig|1423815.3.peg.1235"/>
<comment type="caution">
    <text evidence="2">The sequence shown here is derived from an EMBL/GenBank/DDBJ whole genome shotgun (WGS) entry which is preliminary data.</text>
</comment>
<name>A0A0R1SJE8_9LACO</name>
<gene>
    <name evidence="2" type="ORF">FC27_GL001204</name>
</gene>
<reference evidence="2 3" key="1">
    <citation type="journal article" date="2015" name="Genome Announc.">
        <title>Expanding the biotechnology potential of lactobacilli through comparative genomics of 213 strains and associated genera.</title>
        <authorList>
            <person name="Sun Z."/>
            <person name="Harris H.M."/>
            <person name="McCann A."/>
            <person name="Guo C."/>
            <person name="Argimon S."/>
            <person name="Zhang W."/>
            <person name="Yang X."/>
            <person name="Jeffery I.B."/>
            <person name="Cooney J.C."/>
            <person name="Kagawa T.F."/>
            <person name="Liu W."/>
            <person name="Song Y."/>
            <person name="Salvetti E."/>
            <person name="Wrobel A."/>
            <person name="Rasinkangas P."/>
            <person name="Parkhill J."/>
            <person name="Rea M.C."/>
            <person name="O'Sullivan O."/>
            <person name="Ritari J."/>
            <person name="Douillard F.P."/>
            <person name="Paul Ross R."/>
            <person name="Yang R."/>
            <person name="Briner A.E."/>
            <person name="Felis G.E."/>
            <person name="de Vos W.M."/>
            <person name="Barrangou R."/>
            <person name="Klaenhammer T.R."/>
            <person name="Caufield P.W."/>
            <person name="Cui Y."/>
            <person name="Zhang H."/>
            <person name="O'Toole P.W."/>
        </authorList>
    </citation>
    <scope>NUCLEOTIDE SEQUENCE [LARGE SCALE GENOMIC DNA]</scope>
    <source>
        <strain evidence="2 3">DSM 14857</strain>
    </source>
</reference>